<dbReference type="EMBL" id="QFBC01000001">
    <property type="protein sequence ID" value="PWE57691.1"/>
    <property type="molecule type" value="Genomic_DNA"/>
</dbReference>
<proteinExistence type="predicted"/>
<protein>
    <recommendedName>
        <fullName evidence="4">Thermonuclease family protein</fullName>
    </recommendedName>
</protein>
<evidence type="ECO:0000313" key="2">
    <source>
        <dbReference type="EMBL" id="PWE57691.1"/>
    </source>
</evidence>
<name>A0A2U2DWL0_9HYPH</name>
<organism evidence="2 3">
    <name type="scientific">Metarhizobium album</name>
    <dbReference type="NCBI Taxonomy" id="2182425"/>
    <lineage>
        <taxon>Bacteria</taxon>
        <taxon>Pseudomonadati</taxon>
        <taxon>Pseudomonadota</taxon>
        <taxon>Alphaproteobacteria</taxon>
        <taxon>Hyphomicrobiales</taxon>
        <taxon>Rhizobiaceae</taxon>
        <taxon>Metarhizobium</taxon>
    </lineage>
</organism>
<accession>A0A2U2DWL0</accession>
<dbReference type="SUPFAM" id="SSF50199">
    <property type="entry name" value="Staphylococcal nuclease"/>
    <property type="match status" value="1"/>
</dbReference>
<feature type="region of interest" description="Disordered" evidence="1">
    <location>
        <begin position="42"/>
        <end position="91"/>
    </location>
</feature>
<feature type="compositionally biased region" description="Basic and acidic residues" evidence="1">
    <location>
        <begin position="250"/>
        <end position="263"/>
    </location>
</feature>
<comment type="caution">
    <text evidence="2">The sequence shown here is derived from an EMBL/GenBank/DDBJ whole genome shotgun (WGS) entry which is preliminary data.</text>
</comment>
<dbReference type="AlphaFoldDB" id="A0A2U2DWL0"/>
<dbReference type="Proteomes" id="UP000245252">
    <property type="component" value="Unassembled WGS sequence"/>
</dbReference>
<feature type="compositionally biased region" description="Polar residues" evidence="1">
    <location>
        <begin position="70"/>
        <end position="88"/>
    </location>
</feature>
<evidence type="ECO:0000256" key="1">
    <source>
        <dbReference type="SAM" id="MobiDB-lite"/>
    </source>
</evidence>
<evidence type="ECO:0000313" key="3">
    <source>
        <dbReference type="Proteomes" id="UP000245252"/>
    </source>
</evidence>
<reference evidence="2 3" key="1">
    <citation type="submission" date="2018-05" db="EMBL/GenBank/DDBJ databases">
        <title>The draft genome of strain NS-104.</title>
        <authorList>
            <person name="Hang P."/>
            <person name="Jiang J."/>
        </authorList>
    </citation>
    <scope>NUCLEOTIDE SEQUENCE [LARGE SCALE GENOMIC DNA]</scope>
    <source>
        <strain evidence="2 3">NS-104</strain>
    </source>
</reference>
<evidence type="ECO:0008006" key="4">
    <source>
        <dbReference type="Google" id="ProtNLM"/>
    </source>
</evidence>
<feature type="region of interest" description="Disordered" evidence="1">
    <location>
        <begin position="250"/>
        <end position="273"/>
    </location>
</feature>
<dbReference type="InterPro" id="IPR035437">
    <property type="entry name" value="SNase_OB-fold_sf"/>
</dbReference>
<keyword evidence="3" id="KW-1185">Reference proteome</keyword>
<gene>
    <name evidence="2" type="ORF">DEM27_00315</name>
</gene>
<dbReference type="Gene3D" id="2.40.50.90">
    <property type="match status" value="1"/>
</dbReference>
<sequence length="273" mass="28979">MTGFAGILIWGFLLVNGAQRIGTSPDIQADISTDTLSVEELQQLGGETTDPSVEPAEAPEERLPVPEGTSVASPDGTTENTAKDTSVTAEPLAEPGAIRPVEPEIFASPLTDGATSLERVEGPADKVVKPVKKEKPVLIPRPNAVNAGTLTAGERTLILSGLVPTDIERLCPDVSGKQWPCGVVARTSLRLFLRNRSVNCDLPGDDETGEIATTCRLGERDIGAWLVENGWAEAEKGSVFETLGEEARTARRGLYGDDPRRTATPDATDTIEP</sequence>